<dbReference type="PANTHER" id="PTHR46577:SF1">
    <property type="entry name" value="HTH-TYPE TRANSCRIPTIONAL REGULATORY PROTEIN GABR"/>
    <property type="match status" value="1"/>
</dbReference>
<dbReference type="CDD" id="cd07377">
    <property type="entry name" value="WHTH_GntR"/>
    <property type="match status" value="1"/>
</dbReference>
<dbReference type="PROSITE" id="PS50949">
    <property type="entry name" value="HTH_GNTR"/>
    <property type="match status" value="1"/>
</dbReference>
<dbReference type="EMBL" id="LJJC01000004">
    <property type="protein sequence ID" value="KQL54895.1"/>
    <property type="molecule type" value="Genomic_DNA"/>
</dbReference>
<evidence type="ECO:0000256" key="6">
    <source>
        <dbReference type="ARBA" id="ARBA00023125"/>
    </source>
</evidence>
<evidence type="ECO:0000313" key="10">
    <source>
        <dbReference type="Proteomes" id="UP000051888"/>
    </source>
</evidence>
<comment type="caution">
    <text evidence="9">The sequence shown here is derived from an EMBL/GenBank/DDBJ whole genome shotgun (WGS) entry which is preliminary data.</text>
</comment>
<dbReference type="RefSeq" id="WP_055740689.1">
    <property type="nucleotide sequence ID" value="NZ_JAAIWL010000010.1"/>
</dbReference>
<name>A0A0Q3WZ85_9BACI</name>
<accession>A0A0Q3WZ85</accession>
<dbReference type="InterPro" id="IPR000524">
    <property type="entry name" value="Tscrpt_reg_HTH_GntR"/>
</dbReference>
<dbReference type="InterPro" id="IPR036390">
    <property type="entry name" value="WH_DNA-bd_sf"/>
</dbReference>
<dbReference type="Gene3D" id="3.40.640.10">
    <property type="entry name" value="Type I PLP-dependent aspartate aminotransferase-like (Major domain)"/>
    <property type="match status" value="1"/>
</dbReference>
<comment type="similarity">
    <text evidence="2">In the C-terminal section; belongs to the class-I pyridoxal-phosphate-dependent aminotransferase family.</text>
</comment>
<dbReference type="Proteomes" id="UP000051888">
    <property type="component" value="Unassembled WGS sequence"/>
</dbReference>
<evidence type="ECO:0000259" key="8">
    <source>
        <dbReference type="PROSITE" id="PS50949"/>
    </source>
</evidence>
<dbReference type="Pfam" id="PF00155">
    <property type="entry name" value="Aminotran_1_2"/>
    <property type="match status" value="1"/>
</dbReference>
<gene>
    <name evidence="9" type="ORF">AN964_16210</name>
</gene>
<dbReference type="CDD" id="cd00609">
    <property type="entry name" value="AAT_like"/>
    <property type="match status" value="1"/>
</dbReference>
<evidence type="ECO:0000313" key="9">
    <source>
        <dbReference type="EMBL" id="KQL54895.1"/>
    </source>
</evidence>
<keyword evidence="4" id="KW-0663">Pyridoxal phosphate</keyword>
<sequence length="473" mass="54747">MNKLSLLTPNLQKYGDHPLYLQLFLFIKNEIETEKLLEDTRLPSIRNLADYLCLSRNTVDLAYQLLIQEDFIRSVKGSGFFVNKVHEHKKFSQGSIPSLNNPPIRYDLYHKAVDYNEFPYTTWNQIAKTNSLLSGSDDTHVMDPKGEIYLRKEIVKYLYSTRGLHCTPDQIVIGTSSTQLLQILLTLTNPMPHGDTVVYFEDPGYDVVRNFFIHQGFEIKPIRIEADGLCIEDLKKHQSNAFLYTSPSQQVPLGSIMSLSKRQALMKWAEQNQVYVIEDDYDCTFIYEHSPIPALQSFDQNEKVIYFGGFFRILCPEILCSYMVLPPHLLIKYNLTVATYSMPGISIHLQKQLYTFMSEGNLYKHTKKMKMIYQQKHKRINKLIEQHFGPAVNVIDTGAGTHLILELLTKGIEEEDELVRLAISSGIYIISTKKYRYRYIPENPQFLLHYGGLQMEELEGAIVLLKNVWSIEY</sequence>
<feature type="domain" description="HTH gntR-type" evidence="8">
    <location>
        <begin position="17"/>
        <end position="85"/>
    </location>
</feature>
<keyword evidence="7" id="KW-0804">Transcription</keyword>
<dbReference type="InterPro" id="IPR004839">
    <property type="entry name" value="Aminotransferase_I/II_large"/>
</dbReference>
<keyword evidence="3" id="KW-0808">Transferase</keyword>
<dbReference type="SMART" id="SM00345">
    <property type="entry name" value="HTH_GNTR"/>
    <property type="match status" value="1"/>
</dbReference>
<evidence type="ECO:0000256" key="3">
    <source>
        <dbReference type="ARBA" id="ARBA00022576"/>
    </source>
</evidence>
<evidence type="ECO:0000256" key="1">
    <source>
        <dbReference type="ARBA" id="ARBA00001933"/>
    </source>
</evidence>
<dbReference type="Pfam" id="PF00392">
    <property type="entry name" value="GntR"/>
    <property type="match status" value="1"/>
</dbReference>
<protein>
    <recommendedName>
        <fullName evidence="8">HTH gntR-type domain-containing protein</fullName>
    </recommendedName>
</protein>
<dbReference type="Gene3D" id="1.10.10.10">
    <property type="entry name" value="Winged helix-like DNA-binding domain superfamily/Winged helix DNA-binding domain"/>
    <property type="match status" value="1"/>
</dbReference>
<proteinExistence type="inferred from homology"/>
<comment type="cofactor">
    <cofactor evidence="1">
        <name>pyridoxal 5'-phosphate</name>
        <dbReference type="ChEBI" id="CHEBI:597326"/>
    </cofactor>
</comment>
<evidence type="ECO:0000256" key="5">
    <source>
        <dbReference type="ARBA" id="ARBA00023015"/>
    </source>
</evidence>
<dbReference type="AlphaFoldDB" id="A0A0Q3WZ85"/>
<dbReference type="STRING" id="157838.AN964_16210"/>
<dbReference type="PANTHER" id="PTHR46577">
    <property type="entry name" value="HTH-TYPE TRANSCRIPTIONAL REGULATORY PROTEIN GABR"/>
    <property type="match status" value="1"/>
</dbReference>
<evidence type="ECO:0000256" key="2">
    <source>
        <dbReference type="ARBA" id="ARBA00005384"/>
    </source>
</evidence>
<dbReference type="PATRIC" id="fig|157838.3.peg.3585"/>
<keyword evidence="3" id="KW-0032">Aminotransferase</keyword>
<evidence type="ECO:0000256" key="7">
    <source>
        <dbReference type="ARBA" id="ARBA00023163"/>
    </source>
</evidence>
<dbReference type="InterPro" id="IPR051446">
    <property type="entry name" value="HTH_trans_reg/aminotransferase"/>
</dbReference>
<dbReference type="InterPro" id="IPR015424">
    <property type="entry name" value="PyrdxlP-dep_Trfase"/>
</dbReference>
<dbReference type="SUPFAM" id="SSF46785">
    <property type="entry name" value="Winged helix' DNA-binding domain"/>
    <property type="match status" value="1"/>
</dbReference>
<evidence type="ECO:0000256" key="4">
    <source>
        <dbReference type="ARBA" id="ARBA00022898"/>
    </source>
</evidence>
<keyword evidence="10" id="KW-1185">Reference proteome</keyword>
<keyword evidence="6" id="KW-0238">DNA-binding</keyword>
<reference evidence="9 10" key="1">
    <citation type="submission" date="2015-09" db="EMBL/GenBank/DDBJ databases">
        <title>Genome sequencing project for genomic taxonomy and phylogenomics of Bacillus-like bacteria.</title>
        <authorList>
            <person name="Liu B."/>
            <person name="Wang J."/>
            <person name="Zhu Y."/>
            <person name="Liu G."/>
            <person name="Chen Q."/>
            <person name="Chen Z."/>
            <person name="Lan J."/>
            <person name="Che J."/>
            <person name="Ge C."/>
            <person name="Shi H."/>
            <person name="Pan Z."/>
            <person name="Liu X."/>
        </authorList>
    </citation>
    <scope>NUCLEOTIDE SEQUENCE [LARGE SCALE GENOMIC DNA]</scope>
    <source>
        <strain evidence="9 10">LMG 18435</strain>
    </source>
</reference>
<dbReference type="SUPFAM" id="SSF53383">
    <property type="entry name" value="PLP-dependent transferases"/>
    <property type="match status" value="1"/>
</dbReference>
<dbReference type="GO" id="GO:0003700">
    <property type="term" value="F:DNA-binding transcription factor activity"/>
    <property type="evidence" value="ECO:0007669"/>
    <property type="project" value="InterPro"/>
</dbReference>
<dbReference type="InterPro" id="IPR036388">
    <property type="entry name" value="WH-like_DNA-bd_sf"/>
</dbReference>
<dbReference type="OrthoDB" id="9808770at2"/>
<keyword evidence="5" id="KW-0805">Transcription regulation</keyword>
<dbReference type="GO" id="GO:0030170">
    <property type="term" value="F:pyridoxal phosphate binding"/>
    <property type="evidence" value="ECO:0007669"/>
    <property type="project" value="InterPro"/>
</dbReference>
<dbReference type="InterPro" id="IPR015421">
    <property type="entry name" value="PyrdxlP-dep_Trfase_major"/>
</dbReference>
<dbReference type="GO" id="GO:0008483">
    <property type="term" value="F:transaminase activity"/>
    <property type="evidence" value="ECO:0007669"/>
    <property type="project" value="UniProtKB-KW"/>
</dbReference>
<dbReference type="GO" id="GO:0003677">
    <property type="term" value="F:DNA binding"/>
    <property type="evidence" value="ECO:0007669"/>
    <property type="project" value="UniProtKB-KW"/>
</dbReference>
<organism evidence="9 10">
    <name type="scientific">Heyndrickxia shackletonii</name>
    <dbReference type="NCBI Taxonomy" id="157838"/>
    <lineage>
        <taxon>Bacteria</taxon>
        <taxon>Bacillati</taxon>
        <taxon>Bacillota</taxon>
        <taxon>Bacilli</taxon>
        <taxon>Bacillales</taxon>
        <taxon>Bacillaceae</taxon>
        <taxon>Heyndrickxia</taxon>
    </lineage>
</organism>